<evidence type="ECO:0000313" key="3">
    <source>
        <dbReference type="Proteomes" id="UP000095209"/>
    </source>
</evidence>
<dbReference type="RefSeq" id="WP_069718216.1">
    <property type="nucleotide sequence ID" value="NZ_MJEH01000045.1"/>
</dbReference>
<keyword evidence="3" id="KW-1185">Reference proteome</keyword>
<dbReference type="AlphaFoldDB" id="A0A1E5LCH4"/>
<evidence type="ECO:0008006" key="4">
    <source>
        <dbReference type="Google" id="ProtNLM"/>
    </source>
</evidence>
<evidence type="ECO:0000256" key="1">
    <source>
        <dbReference type="SAM" id="Phobius"/>
    </source>
</evidence>
<protein>
    <recommendedName>
        <fullName evidence="4">DUF2812 domain-containing protein</fullName>
    </recommendedName>
</protein>
<feature type="transmembrane region" description="Helical" evidence="1">
    <location>
        <begin position="153"/>
        <end position="172"/>
    </location>
</feature>
<reference evidence="2 3" key="1">
    <citation type="submission" date="2016-08" db="EMBL/GenBank/DDBJ databases">
        <title>Genome of Bacillus solimangrovi GH2-4.</title>
        <authorList>
            <person name="Lim S."/>
            <person name="Kim B.-C."/>
        </authorList>
    </citation>
    <scope>NUCLEOTIDE SEQUENCE [LARGE SCALE GENOMIC DNA]</scope>
    <source>
        <strain evidence="2 3">GH2-4</strain>
    </source>
</reference>
<comment type="caution">
    <text evidence="2">The sequence shown here is derived from an EMBL/GenBank/DDBJ whole genome shotgun (WGS) entry which is preliminary data.</text>
</comment>
<feature type="transmembrane region" description="Helical" evidence="1">
    <location>
        <begin position="206"/>
        <end position="227"/>
    </location>
</feature>
<dbReference type="OrthoDB" id="8230517at2"/>
<sequence length="399" mass="46072">MNQTVRKLRFLEYWRIGEQESWFTDMAAEGLHLKKVGPFFAHFDKGEPKQMKYRLEVGVNKKITPEQVQMYKENGWDYVTTVHVFHVFSSPIERNAPELPIDTDTQSLGLGKLGKKLAIDCSIVAVALIITISLLYYIGFDDGTPTLYLVKGMVFQQSILTIYVGYLTYTTLQATKSIRALRNNLIEGKSIVHYTPWKKRHRLNSILNTLLITVVGLGSIVPIVQLIKSDTQTLPEESSTLPIVRLADVEQNPALIREEPTYIRDNVEWENKYTYDWSPFAPVQYDTDENGLIPVETWENGNNEYSPSLHTNVYQLTVPALADNLVNDLVSRYLYEVRDEQIVEINHPQFDRLIVYEEENRKRVFASKDKAVMYVRYHGHADRKLLLDNIAKKMHLISE</sequence>
<dbReference type="EMBL" id="MJEH01000045">
    <property type="protein sequence ID" value="OEH91761.1"/>
    <property type="molecule type" value="Genomic_DNA"/>
</dbReference>
<dbReference type="Pfam" id="PF11193">
    <property type="entry name" value="DUF2812"/>
    <property type="match status" value="1"/>
</dbReference>
<proteinExistence type="predicted"/>
<dbReference type="Proteomes" id="UP000095209">
    <property type="component" value="Unassembled WGS sequence"/>
</dbReference>
<dbReference type="STRING" id="1305675.BFG57_17700"/>
<keyword evidence="1" id="KW-1133">Transmembrane helix</keyword>
<name>A0A1E5LCH4_9BACI</name>
<gene>
    <name evidence="2" type="ORF">BFG57_17700</name>
</gene>
<keyword evidence="1" id="KW-0472">Membrane</keyword>
<keyword evidence="1" id="KW-0812">Transmembrane</keyword>
<accession>A0A1E5LCH4</accession>
<organism evidence="2 3">
    <name type="scientific">Bacillus solimangrovi</name>
    <dbReference type="NCBI Taxonomy" id="1305675"/>
    <lineage>
        <taxon>Bacteria</taxon>
        <taxon>Bacillati</taxon>
        <taxon>Bacillota</taxon>
        <taxon>Bacilli</taxon>
        <taxon>Bacillales</taxon>
        <taxon>Bacillaceae</taxon>
        <taxon>Bacillus</taxon>
    </lineage>
</organism>
<feature type="transmembrane region" description="Helical" evidence="1">
    <location>
        <begin position="117"/>
        <end position="138"/>
    </location>
</feature>
<evidence type="ECO:0000313" key="2">
    <source>
        <dbReference type="EMBL" id="OEH91761.1"/>
    </source>
</evidence>
<dbReference type="InterPro" id="IPR021359">
    <property type="entry name" value="DUF2812"/>
</dbReference>